<comment type="caution">
    <text evidence="12">Lacks conserved residue(s) required for the propagation of feature annotation.</text>
</comment>
<feature type="binding site" evidence="12">
    <location>
        <position position="219"/>
    </location>
    <ligand>
        <name>1-deoxy-D-xylulose 5-phosphate</name>
        <dbReference type="ChEBI" id="CHEBI:57792"/>
    </ligand>
</feature>
<evidence type="ECO:0000256" key="7">
    <source>
        <dbReference type="ARBA" id="ARBA00023002"/>
    </source>
</evidence>
<dbReference type="KEGG" id="ptes:JQU52_04225"/>
<dbReference type="Gene3D" id="3.40.50.720">
    <property type="entry name" value="NAD(P)-binding Rossmann-like Domain"/>
    <property type="match status" value="1"/>
</dbReference>
<evidence type="ECO:0000256" key="4">
    <source>
        <dbReference type="ARBA" id="ARBA00012366"/>
    </source>
</evidence>
<dbReference type="NCBIfam" id="TIGR00243">
    <property type="entry name" value="Dxr"/>
    <property type="match status" value="1"/>
</dbReference>
<feature type="binding site" evidence="12">
    <location>
        <position position="225"/>
    </location>
    <ligand>
        <name>1-deoxy-D-xylulose 5-phosphate</name>
        <dbReference type="ChEBI" id="CHEBI:57792"/>
    </ligand>
</feature>
<dbReference type="InterPro" id="IPR013644">
    <property type="entry name" value="DXP_reductoisomerase_C"/>
</dbReference>
<reference evidence="16" key="1">
    <citation type="submission" date="2021-02" db="EMBL/GenBank/DDBJ databases">
        <title>Neisseriaceae sp. 26B isolated from the cloaca of a Common Toad-headed Turtle (Mesoclemmys nasuta).</title>
        <authorList>
            <person name="Spergser J."/>
            <person name="Busse H.-J."/>
        </authorList>
    </citation>
    <scope>NUCLEOTIDE SEQUENCE</scope>
    <source>
        <strain evidence="16">26B</strain>
    </source>
</reference>
<dbReference type="FunFam" id="1.10.1740.10:FF:000004">
    <property type="entry name" value="1-deoxy-D-xylulose 5-phosphate reductoisomerase"/>
    <property type="match status" value="1"/>
</dbReference>
<dbReference type="Pfam" id="PF08436">
    <property type="entry name" value="DXP_redisom_C"/>
    <property type="match status" value="1"/>
</dbReference>
<feature type="binding site" evidence="12">
    <location>
        <position position="154"/>
    </location>
    <ligand>
        <name>Mn(2+)</name>
        <dbReference type="ChEBI" id="CHEBI:29035"/>
    </ligand>
</feature>
<gene>
    <name evidence="12" type="primary">dxr</name>
    <name evidence="16" type="ORF">JQU52_04225</name>
</gene>
<feature type="binding site" evidence="12">
    <location>
        <position position="228"/>
    </location>
    <ligand>
        <name>Mn(2+)</name>
        <dbReference type="ChEBI" id="CHEBI:29035"/>
    </ligand>
</feature>
<comment type="cofactor">
    <cofactor evidence="1">
        <name>Co(2+)</name>
        <dbReference type="ChEBI" id="CHEBI:48828"/>
    </cofactor>
</comment>
<dbReference type="FunFam" id="3.40.50.720:FF:000045">
    <property type="entry name" value="1-deoxy-D-xylulose 5-phosphate reductoisomerase"/>
    <property type="match status" value="1"/>
</dbReference>
<organism evidence="16 17">
    <name type="scientific">Paralysiella testudinis</name>
    <dbReference type="NCBI Taxonomy" id="2809020"/>
    <lineage>
        <taxon>Bacteria</taxon>
        <taxon>Pseudomonadati</taxon>
        <taxon>Pseudomonadota</taxon>
        <taxon>Betaproteobacteria</taxon>
        <taxon>Neisseriales</taxon>
        <taxon>Neisseriaceae</taxon>
        <taxon>Paralysiella</taxon>
    </lineage>
</organism>
<comment type="pathway">
    <text evidence="2 12">Isoprenoid biosynthesis; isopentenyl diphosphate biosynthesis via DXP pathway; isopentenyl diphosphate from 1-deoxy-D-xylulose 5-phosphate: step 1/6.</text>
</comment>
<keyword evidence="12" id="KW-0460">Magnesium</keyword>
<dbReference type="Pfam" id="PF13288">
    <property type="entry name" value="DXPR_C"/>
    <property type="match status" value="1"/>
</dbReference>
<feature type="binding site" evidence="12">
    <location>
        <position position="13"/>
    </location>
    <ligand>
        <name>NADPH</name>
        <dbReference type="ChEBI" id="CHEBI:57783"/>
    </ligand>
</feature>
<feature type="binding site" evidence="12">
    <location>
        <position position="15"/>
    </location>
    <ligand>
        <name>NADPH</name>
        <dbReference type="ChEBI" id="CHEBI:57783"/>
    </ligand>
</feature>
<accession>A0A892ZLP7</accession>
<dbReference type="AlphaFoldDB" id="A0A892ZLP7"/>
<dbReference type="NCBIfam" id="NF009114">
    <property type="entry name" value="PRK12464.1"/>
    <property type="match status" value="1"/>
</dbReference>
<dbReference type="NCBIfam" id="NF003938">
    <property type="entry name" value="PRK05447.1-1"/>
    <property type="match status" value="1"/>
</dbReference>
<evidence type="ECO:0000256" key="2">
    <source>
        <dbReference type="ARBA" id="ARBA00005094"/>
    </source>
</evidence>
<feature type="domain" description="1-deoxy-D-xylulose 5-phosphate reductoisomerase C-terminal" evidence="14">
    <location>
        <begin position="148"/>
        <end position="236"/>
    </location>
</feature>
<evidence type="ECO:0000256" key="3">
    <source>
        <dbReference type="ARBA" id="ARBA00006825"/>
    </source>
</evidence>
<feature type="domain" description="DXP reductoisomerase C-terminal" evidence="15">
    <location>
        <begin position="268"/>
        <end position="384"/>
    </location>
</feature>
<dbReference type="PANTHER" id="PTHR30525:SF0">
    <property type="entry name" value="1-DEOXY-D-XYLULOSE 5-PHOSPHATE REDUCTOISOMERASE, CHLOROPLASTIC"/>
    <property type="match status" value="1"/>
</dbReference>
<feature type="binding site" evidence="12">
    <location>
        <position position="12"/>
    </location>
    <ligand>
        <name>NADPH</name>
        <dbReference type="ChEBI" id="CHEBI:57783"/>
    </ligand>
</feature>
<dbReference type="InterPro" id="IPR013512">
    <property type="entry name" value="DXP_reductoisomerase_N"/>
</dbReference>
<dbReference type="UniPathway" id="UPA00056">
    <property type="reaction ID" value="UER00092"/>
</dbReference>
<feature type="binding site" evidence="12">
    <location>
        <position position="183"/>
    </location>
    <ligand>
        <name>1-deoxy-D-xylulose 5-phosphate</name>
        <dbReference type="ChEBI" id="CHEBI:57792"/>
    </ligand>
</feature>
<feature type="binding site" evidence="12">
    <location>
        <position position="206"/>
    </location>
    <ligand>
        <name>1-deoxy-D-xylulose 5-phosphate</name>
        <dbReference type="ChEBI" id="CHEBI:57792"/>
    </ligand>
</feature>
<name>A0A892ZLP7_9NEIS</name>
<comment type="cofactor">
    <cofactor evidence="12">
        <name>Mg(2+)</name>
        <dbReference type="ChEBI" id="CHEBI:18420"/>
    </cofactor>
    <cofactor evidence="12">
        <name>Mn(2+)</name>
        <dbReference type="ChEBI" id="CHEBI:29035"/>
    </cofactor>
</comment>
<dbReference type="Gene3D" id="1.10.1740.10">
    <property type="match status" value="1"/>
</dbReference>
<dbReference type="SUPFAM" id="SSF55347">
    <property type="entry name" value="Glyceraldehyde-3-phosphate dehydrogenase-like, C-terminal domain"/>
    <property type="match status" value="1"/>
</dbReference>
<proteinExistence type="inferred from homology"/>
<evidence type="ECO:0000313" key="17">
    <source>
        <dbReference type="Proteomes" id="UP000653156"/>
    </source>
</evidence>
<dbReference type="GO" id="GO:0070402">
    <property type="term" value="F:NADPH binding"/>
    <property type="evidence" value="ECO:0007669"/>
    <property type="project" value="InterPro"/>
</dbReference>
<dbReference type="GO" id="GO:0030604">
    <property type="term" value="F:1-deoxy-D-xylulose-5-phosphate reductoisomerase activity"/>
    <property type="evidence" value="ECO:0007669"/>
    <property type="project" value="UniProtKB-UniRule"/>
</dbReference>
<feature type="binding site" evidence="12">
    <location>
        <position position="127"/>
    </location>
    <ligand>
        <name>1-deoxy-D-xylulose 5-phosphate</name>
        <dbReference type="ChEBI" id="CHEBI:57792"/>
    </ligand>
</feature>
<feature type="binding site" evidence="12">
    <location>
        <position position="152"/>
    </location>
    <ligand>
        <name>Mn(2+)</name>
        <dbReference type="ChEBI" id="CHEBI:29035"/>
    </ligand>
</feature>
<dbReference type="PIRSF" id="PIRSF006205">
    <property type="entry name" value="Dxp_reductismrs"/>
    <property type="match status" value="1"/>
</dbReference>
<feature type="binding site" evidence="12">
    <location>
        <position position="228"/>
    </location>
    <ligand>
        <name>1-deoxy-D-xylulose 5-phosphate</name>
        <dbReference type="ChEBI" id="CHEBI:57792"/>
    </ligand>
</feature>
<dbReference type="InterPro" id="IPR026877">
    <property type="entry name" value="DXPR_C"/>
</dbReference>
<dbReference type="InterPro" id="IPR036291">
    <property type="entry name" value="NAD(P)-bd_dom_sf"/>
</dbReference>
<dbReference type="InterPro" id="IPR036169">
    <property type="entry name" value="DXPR_C_sf"/>
</dbReference>
<dbReference type="SUPFAM" id="SSF69055">
    <property type="entry name" value="1-deoxy-D-xylulose-5-phosphate reductoisomerase, C-terminal domain"/>
    <property type="match status" value="1"/>
</dbReference>
<dbReference type="EMBL" id="CP069798">
    <property type="protein sequence ID" value="QRQ82606.1"/>
    <property type="molecule type" value="Genomic_DNA"/>
</dbReference>
<evidence type="ECO:0000259" key="15">
    <source>
        <dbReference type="Pfam" id="PF13288"/>
    </source>
</evidence>
<feature type="binding site" evidence="12">
    <location>
        <position position="153"/>
    </location>
    <ligand>
        <name>1-deoxy-D-xylulose 5-phosphate</name>
        <dbReference type="ChEBI" id="CHEBI:57792"/>
    </ligand>
</feature>
<keyword evidence="17" id="KW-1185">Reference proteome</keyword>
<evidence type="ECO:0000256" key="12">
    <source>
        <dbReference type="HAMAP-Rule" id="MF_00183"/>
    </source>
</evidence>
<evidence type="ECO:0000259" key="14">
    <source>
        <dbReference type="Pfam" id="PF08436"/>
    </source>
</evidence>
<dbReference type="GO" id="GO:0051484">
    <property type="term" value="P:isopentenyl diphosphate biosynthetic process, methylerythritol 4-phosphate pathway involved in terpenoid biosynthetic process"/>
    <property type="evidence" value="ECO:0007669"/>
    <property type="project" value="UniProtKB-ARBA"/>
</dbReference>
<keyword evidence="5 12" id="KW-0479">Metal-binding</keyword>
<feature type="binding site" evidence="12">
    <location>
        <position position="126"/>
    </location>
    <ligand>
        <name>NADPH</name>
        <dbReference type="ChEBI" id="CHEBI:57783"/>
    </ligand>
</feature>
<dbReference type="EC" id="1.1.1.267" evidence="4 12"/>
<keyword evidence="7 12" id="KW-0560">Oxidoreductase</keyword>
<keyword evidence="6 12" id="KW-0521">NADP</keyword>
<dbReference type="PANTHER" id="PTHR30525">
    <property type="entry name" value="1-DEOXY-D-XYLULOSE 5-PHOSPHATE REDUCTOISOMERASE"/>
    <property type="match status" value="1"/>
</dbReference>
<protein>
    <recommendedName>
        <fullName evidence="11 12">1-deoxy-D-xylulose 5-phosphate reductoisomerase</fullName>
        <shortName evidence="12">DXP reductoisomerase</shortName>
        <ecNumber evidence="4 12">1.1.1.267</ecNumber>
    </recommendedName>
    <alternativeName>
        <fullName evidence="12">1-deoxyxylulose-5-phosphate reductoisomerase</fullName>
    </alternativeName>
    <alternativeName>
        <fullName evidence="12">2-C-methyl-D-erythritol 4-phosphate synthase</fullName>
    </alternativeName>
</protein>
<evidence type="ECO:0000256" key="1">
    <source>
        <dbReference type="ARBA" id="ARBA00001941"/>
    </source>
</evidence>
<feature type="domain" description="1-deoxy-D-xylulose 5-phosphate reductoisomerase N-terminal" evidence="13">
    <location>
        <begin position="6"/>
        <end position="134"/>
    </location>
</feature>
<dbReference type="RefSeq" id="WP_230339890.1">
    <property type="nucleotide sequence ID" value="NZ_CP069798.1"/>
</dbReference>
<dbReference type="Proteomes" id="UP000653156">
    <property type="component" value="Chromosome"/>
</dbReference>
<sequence length="399" mass="42773">MSMVSLTLLGSTGSIGVSTLDVLARHPDKFRVFALAGHRQVEKLAEQCQQFCPQYAVVADETAAQALKSRLQAAAVATEVLFGEQALCDVASSGEVDAVMAAIVGAAGLMPALAAAKAGKTIYLANKETLVMAGGLFMHTVRTHGARLLPVDSEHNAIFQVLPEKFDGDLAAAGVESLILTASGGPFLHTDLNTFARITPAQAVKHPNWSMGQKISVDSATMMNKGLELIEAHWLFNAPPAQLEVVIHPQSIVHSMVRYTDGSVLSQMGMPDMRTPIAYCLGLPERLNTGVAKLDLARVGALTFSRPDFVRFPCLQLAYEAMQAGNAAACVLNAANEVAVAAFLAKRIRYTDIAALVAYCLHNHGHQRAEALEDLLALDQQVRAAAQVWVRNHFRVLND</sequence>
<evidence type="ECO:0000313" key="16">
    <source>
        <dbReference type="EMBL" id="QRQ82606.1"/>
    </source>
</evidence>
<feature type="binding site" evidence="12">
    <location>
        <position position="224"/>
    </location>
    <ligand>
        <name>1-deoxy-D-xylulose 5-phosphate</name>
        <dbReference type="ChEBI" id="CHEBI:57792"/>
    </ligand>
</feature>
<feature type="binding site" evidence="12">
    <location>
        <position position="154"/>
    </location>
    <ligand>
        <name>1-deoxy-D-xylulose 5-phosphate</name>
        <dbReference type="ChEBI" id="CHEBI:57792"/>
    </ligand>
</feature>
<comment type="similarity">
    <text evidence="3 12">Belongs to the DXR family.</text>
</comment>
<keyword evidence="9 12" id="KW-0414">Isoprene biosynthesis</keyword>
<evidence type="ECO:0000256" key="8">
    <source>
        <dbReference type="ARBA" id="ARBA00023211"/>
    </source>
</evidence>
<feature type="binding site" evidence="12">
    <location>
        <position position="128"/>
    </location>
    <ligand>
        <name>NADPH</name>
        <dbReference type="ChEBI" id="CHEBI:57783"/>
    </ligand>
</feature>
<dbReference type="Pfam" id="PF02670">
    <property type="entry name" value="DXP_reductoisom"/>
    <property type="match status" value="1"/>
</dbReference>
<dbReference type="InterPro" id="IPR003821">
    <property type="entry name" value="DXP_reductoisomerase"/>
</dbReference>
<dbReference type="GO" id="GO:0030145">
    <property type="term" value="F:manganese ion binding"/>
    <property type="evidence" value="ECO:0007669"/>
    <property type="project" value="TreeGrafter"/>
</dbReference>
<dbReference type="HAMAP" id="MF_00183">
    <property type="entry name" value="DXP_reductoisom"/>
    <property type="match status" value="1"/>
</dbReference>
<evidence type="ECO:0000256" key="6">
    <source>
        <dbReference type="ARBA" id="ARBA00022857"/>
    </source>
</evidence>
<dbReference type="SUPFAM" id="SSF51735">
    <property type="entry name" value="NAD(P)-binding Rossmann-fold domains"/>
    <property type="match status" value="1"/>
</dbReference>
<evidence type="ECO:0000259" key="13">
    <source>
        <dbReference type="Pfam" id="PF02670"/>
    </source>
</evidence>
<keyword evidence="8 12" id="KW-0464">Manganese</keyword>
<evidence type="ECO:0000256" key="10">
    <source>
        <dbReference type="ARBA" id="ARBA00048543"/>
    </source>
</evidence>
<feature type="binding site" evidence="12">
    <location>
        <position position="14"/>
    </location>
    <ligand>
        <name>NADPH</name>
        <dbReference type="ChEBI" id="CHEBI:57783"/>
    </ligand>
</feature>
<feature type="binding site" evidence="12">
    <location>
        <position position="39"/>
    </location>
    <ligand>
        <name>NADPH</name>
        <dbReference type="ChEBI" id="CHEBI:57783"/>
    </ligand>
</feature>
<comment type="function">
    <text evidence="12">Catalyzes the NADPH-dependent rearrangement and reduction of 1-deoxy-D-xylulose-5-phosphate (DXP) to 2-C-methyl-D-erythritol 4-phosphate (MEP).</text>
</comment>
<comment type="catalytic activity">
    <reaction evidence="10">
        <text>2-C-methyl-D-erythritol 4-phosphate + NADP(+) = 1-deoxy-D-xylulose 5-phosphate + NADPH + H(+)</text>
        <dbReference type="Rhea" id="RHEA:13717"/>
        <dbReference type="ChEBI" id="CHEBI:15378"/>
        <dbReference type="ChEBI" id="CHEBI:57783"/>
        <dbReference type="ChEBI" id="CHEBI:57792"/>
        <dbReference type="ChEBI" id="CHEBI:58262"/>
        <dbReference type="ChEBI" id="CHEBI:58349"/>
        <dbReference type="EC" id="1.1.1.267"/>
    </reaction>
    <physiologicalReaction direction="right-to-left" evidence="10">
        <dbReference type="Rhea" id="RHEA:13719"/>
    </physiologicalReaction>
</comment>
<feature type="binding site" evidence="12">
    <location>
        <position position="212"/>
    </location>
    <ligand>
        <name>NADPH</name>
        <dbReference type="ChEBI" id="CHEBI:57783"/>
    </ligand>
</feature>
<evidence type="ECO:0000256" key="9">
    <source>
        <dbReference type="ARBA" id="ARBA00023229"/>
    </source>
</evidence>
<evidence type="ECO:0000256" key="5">
    <source>
        <dbReference type="ARBA" id="ARBA00022723"/>
    </source>
</evidence>
<evidence type="ECO:0000256" key="11">
    <source>
        <dbReference type="ARBA" id="ARBA00071224"/>
    </source>
</evidence>